<dbReference type="EMBL" id="BMGY01000054">
    <property type="protein sequence ID" value="GGH90515.1"/>
    <property type="molecule type" value="Genomic_DNA"/>
</dbReference>
<evidence type="ECO:0000256" key="1">
    <source>
        <dbReference type="SAM" id="MobiDB-lite"/>
    </source>
</evidence>
<evidence type="ECO:0000313" key="2">
    <source>
        <dbReference type="EMBL" id="GGH90515.1"/>
    </source>
</evidence>
<evidence type="ECO:0000313" key="3">
    <source>
        <dbReference type="Proteomes" id="UP000637774"/>
    </source>
</evidence>
<protein>
    <submittedName>
        <fullName evidence="2">Uncharacterized protein</fullName>
    </submittedName>
</protein>
<reference evidence="3" key="1">
    <citation type="journal article" date="2019" name="Int. J. Syst. Evol. Microbiol.">
        <title>The Global Catalogue of Microorganisms (GCM) 10K type strain sequencing project: providing services to taxonomists for standard genome sequencing and annotation.</title>
        <authorList>
            <consortium name="The Broad Institute Genomics Platform"/>
            <consortium name="The Broad Institute Genome Sequencing Center for Infectious Disease"/>
            <person name="Wu L."/>
            <person name="Ma J."/>
        </authorList>
    </citation>
    <scope>NUCLEOTIDE SEQUENCE [LARGE SCALE GENOMIC DNA]</scope>
    <source>
        <strain evidence="3">CGMCC 1.14966</strain>
    </source>
</reference>
<organism evidence="2 3">
    <name type="scientific">Hymenobacter frigidus</name>
    <dbReference type="NCBI Taxonomy" id="1524095"/>
    <lineage>
        <taxon>Bacteria</taxon>
        <taxon>Pseudomonadati</taxon>
        <taxon>Bacteroidota</taxon>
        <taxon>Cytophagia</taxon>
        <taxon>Cytophagales</taxon>
        <taxon>Hymenobacteraceae</taxon>
        <taxon>Hymenobacter</taxon>
    </lineage>
</organism>
<comment type="caution">
    <text evidence="2">The sequence shown here is derived from an EMBL/GenBank/DDBJ whole genome shotgun (WGS) entry which is preliminary data.</text>
</comment>
<keyword evidence="3" id="KW-1185">Reference proteome</keyword>
<name>A0ABQ2AEX1_9BACT</name>
<feature type="region of interest" description="Disordered" evidence="1">
    <location>
        <begin position="1"/>
        <end position="42"/>
    </location>
</feature>
<sequence>MVREAGLSDSSVPGFGPGGRGTGPNRLGGFKKGLGRRDTSGLTDDDYTSGAASYCAAFKETVGKVGAGGALRFGRAPQRRAKTPECKLYSSRIGLRKKSAKSTKLV</sequence>
<proteinExistence type="predicted"/>
<accession>A0ABQ2AEX1</accession>
<gene>
    <name evidence="2" type="ORF">GCM10011495_36560</name>
</gene>
<dbReference type="Proteomes" id="UP000637774">
    <property type="component" value="Unassembled WGS sequence"/>
</dbReference>